<sequence length="384" mass="40924">MRFLPLAFLAIPAVALASPEFEGEAPIAYLIDLQSGTVLFEKDADRQIPPASMAKMMTAHVAFALIDSGKLDEDEICTVDPDTWRQWSGPAAGSTMFLSPGEDVSVENLLFGVVTVSGNDASTVLAECIAGTEDAFVERMNDKAEELGMSNSRFGNAKGWPDEGASMVTARDLGTLAASTIDKYPELYAKYYGREAFTWGETGGGTPITQPNRNPFIDRLEGGDGLKTGHTEEAGYGFTGSAIRDGRRLVMVVAGLDSYGGRASESVRFMEWGFNAWETEPLFGEGAEIGSAKVQLGSSGSVSLVAPRDLAATYPAGSDEDPRAVIRYEGPLKAPIAAGDHVADLVVNHDGAISVLPLVAGEDVEEAGFFRRVWLGFKQLFGMA</sequence>
<evidence type="ECO:0000259" key="17">
    <source>
        <dbReference type="SMART" id="SM00936"/>
    </source>
</evidence>
<evidence type="ECO:0000256" key="5">
    <source>
        <dbReference type="ARBA" id="ARBA00022645"/>
    </source>
</evidence>
<evidence type="ECO:0000256" key="16">
    <source>
        <dbReference type="SAM" id="SignalP"/>
    </source>
</evidence>
<evidence type="ECO:0000256" key="9">
    <source>
        <dbReference type="ARBA" id="ARBA00022960"/>
    </source>
</evidence>
<keyword evidence="9" id="KW-0133">Cell shape</keyword>
<dbReference type="PANTHER" id="PTHR21581">
    <property type="entry name" value="D-ALANYL-D-ALANINE CARBOXYPEPTIDASE"/>
    <property type="match status" value="1"/>
</dbReference>
<feature type="active site" description="Acyl-ester intermediate" evidence="13">
    <location>
        <position position="52"/>
    </location>
</feature>
<evidence type="ECO:0000256" key="1">
    <source>
        <dbReference type="ARBA" id="ARBA00003217"/>
    </source>
</evidence>
<feature type="chain" id="PRO_5040864036" description="serine-type D-Ala-D-Ala carboxypeptidase" evidence="16">
    <location>
        <begin position="18"/>
        <end position="384"/>
    </location>
</feature>
<dbReference type="InterPro" id="IPR001967">
    <property type="entry name" value="Peptidase_S11_N"/>
</dbReference>
<dbReference type="InterPro" id="IPR037167">
    <property type="entry name" value="Peptidase_S11_C_sf"/>
</dbReference>
<feature type="active site" description="Proton acceptor" evidence="13">
    <location>
        <position position="55"/>
    </location>
</feature>
<accession>A0A9X2EF44</accession>
<evidence type="ECO:0000256" key="13">
    <source>
        <dbReference type="PIRSR" id="PIRSR618044-1"/>
    </source>
</evidence>
<dbReference type="GO" id="GO:0008360">
    <property type="term" value="P:regulation of cell shape"/>
    <property type="evidence" value="ECO:0007669"/>
    <property type="project" value="UniProtKB-KW"/>
</dbReference>
<feature type="domain" description="Peptidase S11 D-Ala-D-Ala carboxypeptidase A C-terminal" evidence="17">
    <location>
        <begin position="277"/>
        <end position="366"/>
    </location>
</feature>
<protein>
    <recommendedName>
        <fullName evidence="4">serine-type D-Ala-D-Ala carboxypeptidase</fullName>
        <ecNumber evidence="4">3.4.16.4</ecNumber>
    </recommendedName>
</protein>
<reference evidence="18" key="1">
    <citation type="submission" date="2022-06" db="EMBL/GenBank/DDBJ databases">
        <title>Sphingomicrobium sedimins sp. nov., a marine bacterium isolated from tidal flat.</title>
        <authorList>
            <person name="Kim C.-H."/>
            <person name="Yoo Y."/>
            <person name="Kim J.-J."/>
        </authorList>
    </citation>
    <scope>NUCLEOTIDE SEQUENCE</scope>
    <source>
        <strain evidence="18">GRR-S6-50</strain>
    </source>
</reference>
<feature type="signal peptide" evidence="16">
    <location>
        <begin position="1"/>
        <end position="17"/>
    </location>
</feature>
<evidence type="ECO:0000256" key="2">
    <source>
        <dbReference type="ARBA" id="ARBA00004752"/>
    </source>
</evidence>
<evidence type="ECO:0000256" key="8">
    <source>
        <dbReference type="ARBA" id="ARBA00022801"/>
    </source>
</evidence>
<evidence type="ECO:0000256" key="10">
    <source>
        <dbReference type="ARBA" id="ARBA00022984"/>
    </source>
</evidence>
<dbReference type="Gene3D" id="3.40.710.10">
    <property type="entry name" value="DD-peptidase/beta-lactamase superfamily"/>
    <property type="match status" value="1"/>
</dbReference>
<keyword evidence="19" id="KW-1185">Reference proteome</keyword>
<dbReference type="Proteomes" id="UP001155128">
    <property type="component" value="Unassembled WGS sequence"/>
</dbReference>
<evidence type="ECO:0000256" key="15">
    <source>
        <dbReference type="RuleBase" id="RU004016"/>
    </source>
</evidence>
<dbReference type="SUPFAM" id="SSF69189">
    <property type="entry name" value="Penicillin-binding protein associated domain"/>
    <property type="match status" value="1"/>
</dbReference>
<keyword evidence="8" id="KW-0378">Hydrolase</keyword>
<dbReference type="AlphaFoldDB" id="A0A9X2EF44"/>
<feature type="active site" evidence="13">
    <location>
        <position position="117"/>
    </location>
</feature>
<keyword evidence="6" id="KW-0645">Protease</keyword>
<gene>
    <name evidence="18" type="ORF">NDO55_02945</name>
</gene>
<comment type="similarity">
    <text evidence="3 15">Belongs to the peptidase S11 family.</text>
</comment>
<evidence type="ECO:0000256" key="6">
    <source>
        <dbReference type="ARBA" id="ARBA00022670"/>
    </source>
</evidence>
<evidence type="ECO:0000256" key="11">
    <source>
        <dbReference type="ARBA" id="ARBA00023316"/>
    </source>
</evidence>
<comment type="pathway">
    <text evidence="2">Cell wall biogenesis; peptidoglycan biosynthesis.</text>
</comment>
<dbReference type="InterPro" id="IPR015956">
    <property type="entry name" value="Peniciliin-bd_prot_C_sf"/>
</dbReference>
<dbReference type="EMBL" id="JAMSHT010000001">
    <property type="protein sequence ID" value="MCM8556773.1"/>
    <property type="molecule type" value="Genomic_DNA"/>
</dbReference>
<dbReference type="PANTHER" id="PTHR21581:SF6">
    <property type="entry name" value="TRAFFICKING PROTEIN PARTICLE COMPLEX SUBUNIT 12"/>
    <property type="match status" value="1"/>
</dbReference>
<dbReference type="GO" id="GO:0071555">
    <property type="term" value="P:cell wall organization"/>
    <property type="evidence" value="ECO:0007669"/>
    <property type="project" value="UniProtKB-KW"/>
</dbReference>
<comment type="function">
    <text evidence="1">Removes C-terminal D-alanyl residues from sugar-peptide cell wall precursors.</text>
</comment>
<evidence type="ECO:0000313" key="19">
    <source>
        <dbReference type="Proteomes" id="UP001155128"/>
    </source>
</evidence>
<dbReference type="InterPro" id="IPR012907">
    <property type="entry name" value="Peptidase_S11_C"/>
</dbReference>
<evidence type="ECO:0000256" key="4">
    <source>
        <dbReference type="ARBA" id="ARBA00012448"/>
    </source>
</evidence>
<evidence type="ECO:0000256" key="3">
    <source>
        <dbReference type="ARBA" id="ARBA00007164"/>
    </source>
</evidence>
<proteinExistence type="inferred from homology"/>
<dbReference type="Pfam" id="PF07943">
    <property type="entry name" value="PBP5_C"/>
    <property type="match status" value="1"/>
</dbReference>
<organism evidence="18 19">
    <name type="scientific">Sphingomicrobium sediminis</name>
    <dbReference type="NCBI Taxonomy" id="2950949"/>
    <lineage>
        <taxon>Bacteria</taxon>
        <taxon>Pseudomonadati</taxon>
        <taxon>Pseudomonadota</taxon>
        <taxon>Alphaproteobacteria</taxon>
        <taxon>Sphingomonadales</taxon>
        <taxon>Sphingomonadaceae</taxon>
        <taxon>Sphingomicrobium</taxon>
    </lineage>
</organism>
<evidence type="ECO:0000256" key="7">
    <source>
        <dbReference type="ARBA" id="ARBA00022729"/>
    </source>
</evidence>
<keyword evidence="5 18" id="KW-0121">Carboxypeptidase</keyword>
<dbReference type="PRINTS" id="PR00725">
    <property type="entry name" value="DADACBPTASE1"/>
</dbReference>
<dbReference type="EC" id="3.4.16.4" evidence="4"/>
<feature type="binding site" evidence="14">
    <location>
        <position position="227"/>
    </location>
    <ligand>
        <name>substrate</name>
    </ligand>
</feature>
<dbReference type="InterPro" id="IPR018044">
    <property type="entry name" value="Peptidase_S11"/>
</dbReference>
<evidence type="ECO:0000256" key="12">
    <source>
        <dbReference type="ARBA" id="ARBA00034000"/>
    </source>
</evidence>
<dbReference type="RefSeq" id="WP_252112259.1">
    <property type="nucleotide sequence ID" value="NZ_JAMSHT010000001.1"/>
</dbReference>
<evidence type="ECO:0000313" key="18">
    <source>
        <dbReference type="EMBL" id="MCM8556773.1"/>
    </source>
</evidence>
<dbReference type="GO" id="GO:0009252">
    <property type="term" value="P:peptidoglycan biosynthetic process"/>
    <property type="evidence" value="ECO:0007669"/>
    <property type="project" value="UniProtKB-KW"/>
</dbReference>
<comment type="caution">
    <text evidence="18">The sequence shown here is derived from an EMBL/GenBank/DDBJ whole genome shotgun (WGS) entry which is preliminary data.</text>
</comment>
<dbReference type="Pfam" id="PF00768">
    <property type="entry name" value="Peptidase_S11"/>
    <property type="match status" value="1"/>
</dbReference>
<name>A0A9X2EF44_9SPHN</name>
<dbReference type="SMART" id="SM00936">
    <property type="entry name" value="PBP5_C"/>
    <property type="match status" value="1"/>
</dbReference>
<evidence type="ECO:0000256" key="14">
    <source>
        <dbReference type="PIRSR" id="PIRSR618044-2"/>
    </source>
</evidence>
<keyword evidence="10" id="KW-0573">Peptidoglycan synthesis</keyword>
<keyword evidence="11" id="KW-0961">Cell wall biogenesis/degradation</keyword>
<dbReference type="GO" id="GO:0006508">
    <property type="term" value="P:proteolysis"/>
    <property type="evidence" value="ECO:0007669"/>
    <property type="project" value="UniProtKB-KW"/>
</dbReference>
<comment type="catalytic activity">
    <reaction evidence="12">
        <text>Preferential cleavage: (Ac)2-L-Lys-D-Ala-|-D-Ala. Also transpeptidation of peptidyl-alanyl moieties that are N-acyl substituents of D-alanine.</text>
        <dbReference type="EC" id="3.4.16.4"/>
    </reaction>
</comment>
<dbReference type="GO" id="GO:0009002">
    <property type="term" value="F:serine-type D-Ala-D-Ala carboxypeptidase activity"/>
    <property type="evidence" value="ECO:0007669"/>
    <property type="project" value="UniProtKB-EC"/>
</dbReference>
<dbReference type="Gene3D" id="2.60.410.10">
    <property type="entry name" value="D-Ala-D-Ala carboxypeptidase, C-terminal domain"/>
    <property type="match status" value="1"/>
</dbReference>
<dbReference type="SUPFAM" id="SSF56601">
    <property type="entry name" value="beta-lactamase/transpeptidase-like"/>
    <property type="match status" value="1"/>
</dbReference>
<dbReference type="InterPro" id="IPR012338">
    <property type="entry name" value="Beta-lactam/transpept-like"/>
</dbReference>
<keyword evidence="7 16" id="KW-0732">Signal</keyword>